<organism evidence="1 2">
    <name type="scientific">Decorospora gaudefroyi</name>
    <dbReference type="NCBI Taxonomy" id="184978"/>
    <lineage>
        <taxon>Eukaryota</taxon>
        <taxon>Fungi</taxon>
        <taxon>Dikarya</taxon>
        <taxon>Ascomycota</taxon>
        <taxon>Pezizomycotina</taxon>
        <taxon>Dothideomycetes</taxon>
        <taxon>Pleosporomycetidae</taxon>
        <taxon>Pleosporales</taxon>
        <taxon>Pleosporineae</taxon>
        <taxon>Pleosporaceae</taxon>
        <taxon>Decorospora</taxon>
    </lineage>
</organism>
<dbReference type="PROSITE" id="PS51257">
    <property type="entry name" value="PROKAR_LIPOPROTEIN"/>
    <property type="match status" value="1"/>
</dbReference>
<accession>A0A6A5K1D9</accession>
<gene>
    <name evidence="1" type="ORF">BDW02DRAFT_117305</name>
</gene>
<evidence type="ECO:0000313" key="2">
    <source>
        <dbReference type="Proteomes" id="UP000800040"/>
    </source>
</evidence>
<dbReference type="Proteomes" id="UP000800040">
    <property type="component" value="Unassembled WGS sequence"/>
</dbReference>
<keyword evidence="2" id="KW-1185">Reference proteome</keyword>
<evidence type="ECO:0000313" key="1">
    <source>
        <dbReference type="EMBL" id="KAF1830070.1"/>
    </source>
</evidence>
<reference evidence="1" key="1">
    <citation type="submission" date="2020-01" db="EMBL/GenBank/DDBJ databases">
        <authorList>
            <consortium name="DOE Joint Genome Institute"/>
            <person name="Haridas S."/>
            <person name="Albert R."/>
            <person name="Binder M."/>
            <person name="Bloem J."/>
            <person name="Labutti K."/>
            <person name="Salamov A."/>
            <person name="Andreopoulos B."/>
            <person name="Baker S.E."/>
            <person name="Barry K."/>
            <person name="Bills G."/>
            <person name="Bluhm B.H."/>
            <person name="Cannon C."/>
            <person name="Castanera R."/>
            <person name="Culley D.E."/>
            <person name="Daum C."/>
            <person name="Ezra D."/>
            <person name="Gonzalez J.B."/>
            <person name="Henrissat B."/>
            <person name="Kuo A."/>
            <person name="Liang C."/>
            <person name="Lipzen A."/>
            <person name="Lutzoni F."/>
            <person name="Magnuson J."/>
            <person name="Mondo S."/>
            <person name="Nolan M."/>
            <person name="Ohm R."/>
            <person name="Pangilinan J."/>
            <person name="Park H.-J."/>
            <person name="Ramirez L."/>
            <person name="Alfaro M."/>
            <person name="Sun H."/>
            <person name="Tritt A."/>
            <person name="Yoshinaga Y."/>
            <person name="Zwiers L.-H."/>
            <person name="Turgeon B.G."/>
            <person name="Goodwin S.B."/>
            <person name="Spatafora J.W."/>
            <person name="Crous P.W."/>
            <person name="Grigoriev I.V."/>
        </authorList>
    </citation>
    <scope>NUCLEOTIDE SEQUENCE</scope>
    <source>
        <strain evidence="1">P77</strain>
    </source>
</reference>
<dbReference type="EMBL" id="ML975412">
    <property type="protein sequence ID" value="KAF1830070.1"/>
    <property type="molecule type" value="Genomic_DNA"/>
</dbReference>
<sequence>MPKTCSHLALQVATPRTATLSARHVCWCPATCSCVIFHIGSRSDRKLRAIVRRPTGDWKRRVGNKTKRTPSPHQAQCAETIHFPLLDSAISTEDTGNCIRHELGVMATAQQTSFPRLHPGCHA</sequence>
<proteinExistence type="predicted"/>
<dbReference type="AlphaFoldDB" id="A0A6A5K1D9"/>
<protein>
    <submittedName>
        <fullName evidence="1">Uncharacterized protein</fullName>
    </submittedName>
</protein>
<name>A0A6A5K1D9_9PLEO</name>